<dbReference type="InterPro" id="IPR039924">
    <property type="entry name" value="ICln/Lot5/Saf5"/>
</dbReference>
<evidence type="ECO:0000313" key="5">
    <source>
        <dbReference type="EMBL" id="GAA0147721.1"/>
    </source>
</evidence>
<dbReference type="PANTHER" id="PTHR21399">
    <property type="entry name" value="CHLORIDE CONDUCTANCE REGULATORY PROTEIN ICLN"/>
    <property type="match status" value="1"/>
</dbReference>
<protein>
    <submittedName>
        <fullName evidence="5">Uncharacterized protein</fullName>
    </submittedName>
</protein>
<keyword evidence="3" id="KW-0963">Cytoplasm</keyword>
<keyword evidence="4" id="KW-0539">Nucleus</keyword>
<evidence type="ECO:0000256" key="4">
    <source>
        <dbReference type="ARBA" id="ARBA00023242"/>
    </source>
</evidence>
<sequence length="94" mass="10648">MFQIFCECAELNPGPIDDNLDDEGEHNWVFSADQIEIENGAVDEFDGIRQNPVNAIGSNGNHDLAQRVLQLQINDQRFEDAEEELENSDTVNRD</sequence>
<accession>A0AAV3P8Q8</accession>
<gene>
    <name evidence="5" type="ORF">LIER_07353</name>
</gene>
<dbReference type="GO" id="GO:0005681">
    <property type="term" value="C:spliceosomal complex"/>
    <property type="evidence" value="ECO:0007669"/>
    <property type="project" value="TreeGrafter"/>
</dbReference>
<dbReference type="PANTHER" id="PTHR21399:SF0">
    <property type="entry name" value="METHYLOSOME SUBUNIT PICLN"/>
    <property type="match status" value="1"/>
</dbReference>
<name>A0AAV3P8Q8_LITER</name>
<comment type="subcellular location">
    <subcellularLocation>
        <location evidence="2">Cytoplasm</location>
    </subcellularLocation>
    <subcellularLocation>
        <location evidence="1">Nucleus</location>
    </subcellularLocation>
</comment>
<organism evidence="5 6">
    <name type="scientific">Lithospermum erythrorhizon</name>
    <name type="common">Purple gromwell</name>
    <name type="synonym">Lithospermum officinale var. erythrorhizon</name>
    <dbReference type="NCBI Taxonomy" id="34254"/>
    <lineage>
        <taxon>Eukaryota</taxon>
        <taxon>Viridiplantae</taxon>
        <taxon>Streptophyta</taxon>
        <taxon>Embryophyta</taxon>
        <taxon>Tracheophyta</taxon>
        <taxon>Spermatophyta</taxon>
        <taxon>Magnoliopsida</taxon>
        <taxon>eudicotyledons</taxon>
        <taxon>Gunneridae</taxon>
        <taxon>Pentapetalae</taxon>
        <taxon>asterids</taxon>
        <taxon>lamiids</taxon>
        <taxon>Boraginales</taxon>
        <taxon>Boraginaceae</taxon>
        <taxon>Boraginoideae</taxon>
        <taxon>Lithospermeae</taxon>
        <taxon>Lithospermum</taxon>
    </lineage>
</organism>
<dbReference type="AlphaFoldDB" id="A0AAV3P8Q8"/>
<proteinExistence type="predicted"/>
<evidence type="ECO:0000313" key="6">
    <source>
        <dbReference type="Proteomes" id="UP001454036"/>
    </source>
</evidence>
<dbReference type="GO" id="GO:0045292">
    <property type="term" value="P:mRNA cis splicing, via spliceosome"/>
    <property type="evidence" value="ECO:0007669"/>
    <property type="project" value="TreeGrafter"/>
</dbReference>
<dbReference type="EMBL" id="BAABME010001125">
    <property type="protein sequence ID" value="GAA0147721.1"/>
    <property type="molecule type" value="Genomic_DNA"/>
</dbReference>
<evidence type="ECO:0000256" key="3">
    <source>
        <dbReference type="ARBA" id="ARBA00022490"/>
    </source>
</evidence>
<reference evidence="5 6" key="1">
    <citation type="submission" date="2024-01" db="EMBL/GenBank/DDBJ databases">
        <title>The complete chloroplast genome sequence of Lithospermum erythrorhizon: insights into the phylogenetic relationship among Boraginaceae species and the maternal lineages of purple gromwells.</title>
        <authorList>
            <person name="Okada T."/>
            <person name="Watanabe K."/>
        </authorList>
    </citation>
    <scope>NUCLEOTIDE SEQUENCE [LARGE SCALE GENOMIC DNA]</scope>
</reference>
<evidence type="ECO:0000256" key="2">
    <source>
        <dbReference type="ARBA" id="ARBA00004496"/>
    </source>
</evidence>
<dbReference type="GO" id="GO:0000387">
    <property type="term" value="P:spliceosomal snRNP assembly"/>
    <property type="evidence" value="ECO:0007669"/>
    <property type="project" value="TreeGrafter"/>
</dbReference>
<keyword evidence="6" id="KW-1185">Reference proteome</keyword>
<dbReference type="GO" id="GO:0005829">
    <property type="term" value="C:cytosol"/>
    <property type="evidence" value="ECO:0007669"/>
    <property type="project" value="TreeGrafter"/>
</dbReference>
<dbReference type="GO" id="GO:0034715">
    <property type="term" value="C:pICln-Sm protein complex"/>
    <property type="evidence" value="ECO:0007669"/>
    <property type="project" value="TreeGrafter"/>
</dbReference>
<comment type="caution">
    <text evidence="5">The sequence shown here is derived from an EMBL/GenBank/DDBJ whole genome shotgun (WGS) entry which is preliminary data.</text>
</comment>
<evidence type="ECO:0000256" key="1">
    <source>
        <dbReference type="ARBA" id="ARBA00004123"/>
    </source>
</evidence>
<dbReference type="Proteomes" id="UP001454036">
    <property type="component" value="Unassembled WGS sequence"/>
</dbReference>